<dbReference type="RefSeq" id="WP_188449965.1">
    <property type="nucleotide sequence ID" value="NZ_BMDW01000047.1"/>
</dbReference>
<dbReference type="EMBL" id="BMDW01000047">
    <property type="protein sequence ID" value="GGA62527.1"/>
    <property type="molecule type" value="Genomic_DNA"/>
</dbReference>
<keyword evidence="2" id="KW-1185">Reference proteome</keyword>
<proteinExistence type="predicted"/>
<gene>
    <name evidence="1" type="ORF">GCM10011395_35910</name>
</gene>
<comment type="caution">
    <text evidence="1">The sequence shown here is derived from an EMBL/GenBank/DDBJ whole genome shotgun (WGS) entry which is preliminary data.</text>
</comment>
<evidence type="ECO:0000313" key="2">
    <source>
        <dbReference type="Proteomes" id="UP000618591"/>
    </source>
</evidence>
<sequence length="57" mass="6387">MQNQIEASYYAVRASSARALADKATDAGIRQIHIEMATQYEMLAHGDDAFPFRRAVE</sequence>
<evidence type="ECO:0000313" key="1">
    <source>
        <dbReference type="EMBL" id="GGA62527.1"/>
    </source>
</evidence>
<dbReference type="Proteomes" id="UP000618591">
    <property type="component" value="Unassembled WGS sequence"/>
</dbReference>
<organism evidence="1 2">
    <name type="scientific">Sphingomonas psychrolutea</name>
    <dbReference type="NCBI Taxonomy" id="1259676"/>
    <lineage>
        <taxon>Bacteria</taxon>
        <taxon>Pseudomonadati</taxon>
        <taxon>Pseudomonadota</taxon>
        <taxon>Alphaproteobacteria</taxon>
        <taxon>Sphingomonadales</taxon>
        <taxon>Sphingomonadaceae</taxon>
        <taxon>Sphingomonas</taxon>
    </lineage>
</organism>
<name>A0ABQ1H7K1_9SPHN</name>
<reference evidence="2" key="1">
    <citation type="journal article" date="2019" name="Int. J. Syst. Evol. Microbiol.">
        <title>The Global Catalogue of Microorganisms (GCM) 10K type strain sequencing project: providing services to taxonomists for standard genome sequencing and annotation.</title>
        <authorList>
            <consortium name="The Broad Institute Genomics Platform"/>
            <consortium name="The Broad Institute Genome Sequencing Center for Infectious Disease"/>
            <person name="Wu L."/>
            <person name="Ma J."/>
        </authorList>
    </citation>
    <scope>NUCLEOTIDE SEQUENCE [LARGE SCALE GENOMIC DNA]</scope>
    <source>
        <strain evidence="2">CGMCC 1.10106</strain>
    </source>
</reference>
<accession>A0ABQ1H7K1</accession>
<protein>
    <submittedName>
        <fullName evidence="1">Uncharacterized protein</fullName>
    </submittedName>
</protein>